<evidence type="ECO:0000313" key="2">
    <source>
        <dbReference type="EMBL" id="APG26932.1"/>
    </source>
</evidence>
<dbReference type="OrthoDB" id="9808095at2"/>
<proteinExistence type="predicted"/>
<dbReference type="InterPro" id="IPR006680">
    <property type="entry name" value="Amidohydro-rel"/>
</dbReference>
<dbReference type="STRING" id="1842532.A7E78_03230"/>
<organism evidence="2 3">
    <name type="scientific">Syntrophotalea acetylenivorans</name>
    <dbReference type="NCBI Taxonomy" id="1842532"/>
    <lineage>
        <taxon>Bacteria</taxon>
        <taxon>Pseudomonadati</taxon>
        <taxon>Thermodesulfobacteriota</taxon>
        <taxon>Desulfuromonadia</taxon>
        <taxon>Desulfuromonadales</taxon>
        <taxon>Syntrophotaleaceae</taxon>
        <taxon>Syntrophotalea</taxon>
    </lineage>
</organism>
<dbReference type="InterPro" id="IPR032466">
    <property type="entry name" value="Metal_Hydrolase"/>
</dbReference>
<feature type="domain" description="Amidohydrolase-related" evidence="1">
    <location>
        <begin position="26"/>
        <end position="348"/>
    </location>
</feature>
<dbReference type="RefSeq" id="WP_072282894.1">
    <property type="nucleotide sequence ID" value="NZ_CP015519.1"/>
</dbReference>
<dbReference type="GO" id="GO:0016787">
    <property type="term" value="F:hydrolase activity"/>
    <property type="evidence" value="ECO:0007669"/>
    <property type="project" value="InterPro"/>
</dbReference>
<dbReference type="Proteomes" id="UP000182517">
    <property type="component" value="Chromosome"/>
</dbReference>
<accession>A0A1L3GLY4</accession>
<dbReference type="KEGG" id="pef:A7E78_03230"/>
<reference evidence="2 3" key="1">
    <citation type="journal article" date="2017" name="Genome Announc.">
        <title>Complete Genome Sequences of Two Acetylene-Fermenting Pelobacter acetylenicus Strains.</title>
        <authorList>
            <person name="Sutton J.M."/>
            <person name="Baesman S.M."/>
            <person name="Fierst J.L."/>
            <person name="Poret-Peterson A.T."/>
            <person name="Oremland R.S."/>
            <person name="Dunlap D.S."/>
            <person name="Akob D.M."/>
        </authorList>
    </citation>
    <scope>NUCLEOTIDE SEQUENCE [LARGE SCALE GENOMIC DNA]</scope>
    <source>
        <strain evidence="2 3">SFB93</strain>
    </source>
</reference>
<evidence type="ECO:0000259" key="1">
    <source>
        <dbReference type="Pfam" id="PF04909"/>
    </source>
</evidence>
<dbReference type="SUPFAM" id="SSF51556">
    <property type="entry name" value="Metallo-dependent hydrolases"/>
    <property type="match status" value="1"/>
</dbReference>
<evidence type="ECO:0000313" key="3">
    <source>
        <dbReference type="Proteomes" id="UP000182517"/>
    </source>
</evidence>
<sequence>MRIDKTSVERYLATIQEIGASVRLTDCHAHPYEVMYDDCRYEPNSEVAGVYSTGKACYVPPMSAAISLEAPASPDPDTPRDLVERMMLLTMRRRFTHTGPQYWLDQARLAGLGRFVLLAVAQPGRTADVRMAEMARMFGDDPHFLWGYSLPNTLAPERVEEDIQQAIKKYEISVLKVHPTLSGHELTAVEGRARVDALLKTAQKVGMPVIVHGGKSPSVRYPPTACQQGELDHLAKLDLAGSCYPIVIAHAGAFGIGAEEFQRRVLPQLHELLSKYDHLLVDTSALSVDVLSVLVGQVEPERILFGSDALYELSWKAAVKLYWVLEQQFSRPEDLFALIAGENPEKLFIKEV</sequence>
<protein>
    <recommendedName>
        <fullName evidence="1">Amidohydrolase-related domain-containing protein</fullName>
    </recommendedName>
</protein>
<dbReference type="Pfam" id="PF04909">
    <property type="entry name" value="Amidohydro_2"/>
    <property type="match status" value="1"/>
</dbReference>
<name>A0A1L3GLY4_9BACT</name>
<gene>
    <name evidence="2" type="ORF">A7E78_03230</name>
</gene>
<dbReference type="EMBL" id="CP015519">
    <property type="protein sequence ID" value="APG26932.1"/>
    <property type="molecule type" value="Genomic_DNA"/>
</dbReference>
<keyword evidence="3" id="KW-1185">Reference proteome</keyword>
<dbReference type="AlphaFoldDB" id="A0A1L3GLY4"/>
<dbReference type="Gene3D" id="3.20.20.140">
    <property type="entry name" value="Metal-dependent hydrolases"/>
    <property type="match status" value="1"/>
</dbReference>